<feature type="domain" description="BAAT/Acyl-CoA thioester hydrolase C-terminal" evidence="2">
    <location>
        <begin position="197"/>
        <end position="260"/>
    </location>
</feature>
<dbReference type="PANTHER" id="PTHR10824">
    <property type="entry name" value="ACYL-COENZYME A THIOESTERASE-RELATED"/>
    <property type="match status" value="1"/>
</dbReference>
<organism evidence="3 4">
    <name type="scientific">Trichostrongylus colubriformis</name>
    <name type="common">Black scour worm</name>
    <dbReference type="NCBI Taxonomy" id="6319"/>
    <lineage>
        <taxon>Eukaryota</taxon>
        <taxon>Metazoa</taxon>
        <taxon>Ecdysozoa</taxon>
        <taxon>Nematoda</taxon>
        <taxon>Chromadorea</taxon>
        <taxon>Rhabditida</taxon>
        <taxon>Rhabditina</taxon>
        <taxon>Rhabditomorpha</taxon>
        <taxon>Strongyloidea</taxon>
        <taxon>Trichostrongylidae</taxon>
        <taxon>Trichostrongylus</taxon>
    </lineage>
</organism>
<dbReference type="GO" id="GO:0006631">
    <property type="term" value="P:fatty acid metabolic process"/>
    <property type="evidence" value="ECO:0007669"/>
    <property type="project" value="TreeGrafter"/>
</dbReference>
<name>A0AAN8EZT9_TRICO</name>
<dbReference type="Proteomes" id="UP001331761">
    <property type="component" value="Unassembled WGS sequence"/>
</dbReference>
<dbReference type="InterPro" id="IPR006862">
    <property type="entry name" value="Thio_Ohase/aa_AcTrfase"/>
</dbReference>
<dbReference type="Gene3D" id="3.40.50.1820">
    <property type="entry name" value="alpha/beta hydrolase"/>
    <property type="match status" value="1"/>
</dbReference>
<keyword evidence="3" id="KW-0378">Hydrolase</keyword>
<keyword evidence="4" id="KW-1185">Reference proteome</keyword>
<evidence type="ECO:0000313" key="3">
    <source>
        <dbReference type="EMBL" id="KAK5967820.1"/>
    </source>
</evidence>
<comment type="caution">
    <text evidence="3">The sequence shown here is derived from an EMBL/GenBank/DDBJ whole genome shotgun (WGS) entry which is preliminary data.</text>
</comment>
<dbReference type="Pfam" id="PF04775">
    <property type="entry name" value="Bile_Hydr_Trans"/>
    <property type="match status" value="1"/>
</dbReference>
<dbReference type="AlphaFoldDB" id="A0AAN8EZT9"/>
<dbReference type="GO" id="GO:0006637">
    <property type="term" value="P:acyl-CoA metabolic process"/>
    <property type="evidence" value="ECO:0007669"/>
    <property type="project" value="TreeGrafter"/>
</dbReference>
<dbReference type="GO" id="GO:0047617">
    <property type="term" value="F:fatty acyl-CoA hydrolase activity"/>
    <property type="evidence" value="ECO:0007669"/>
    <property type="project" value="TreeGrafter"/>
</dbReference>
<dbReference type="SUPFAM" id="SSF53474">
    <property type="entry name" value="alpha/beta-Hydrolases"/>
    <property type="match status" value="1"/>
</dbReference>
<gene>
    <name evidence="3" type="ORF">GCK32_010324</name>
</gene>
<reference evidence="3 4" key="1">
    <citation type="submission" date="2019-10" db="EMBL/GenBank/DDBJ databases">
        <title>Assembly and Annotation for the nematode Trichostrongylus colubriformis.</title>
        <authorList>
            <person name="Martin J."/>
        </authorList>
    </citation>
    <scope>NUCLEOTIDE SEQUENCE [LARGE SCALE GENOMIC DNA]</scope>
    <source>
        <strain evidence="3">G859</strain>
        <tissue evidence="3">Whole worm</tissue>
    </source>
</reference>
<evidence type="ECO:0000259" key="2">
    <source>
        <dbReference type="Pfam" id="PF08840"/>
    </source>
</evidence>
<evidence type="ECO:0000313" key="4">
    <source>
        <dbReference type="Proteomes" id="UP001331761"/>
    </source>
</evidence>
<feature type="domain" description="Acyl-CoA thioester hydrolase/bile acid-CoA amino acid N-acetyltransferase" evidence="1">
    <location>
        <begin position="13"/>
        <end position="133"/>
    </location>
</feature>
<dbReference type="InterPro" id="IPR014940">
    <property type="entry name" value="BAAT_C"/>
</dbReference>
<dbReference type="EMBL" id="WIXE01022053">
    <property type="protein sequence ID" value="KAK5967820.1"/>
    <property type="molecule type" value="Genomic_DNA"/>
</dbReference>
<protein>
    <submittedName>
        <fullName evidence="3">Acyl-CoA thioester hydrolase / Bile acid-CoA amino acid N-acetyltransferase</fullName>
    </submittedName>
</protein>
<accession>A0AAN8EZT9</accession>
<dbReference type="Pfam" id="PF08840">
    <property type="entry name" value="BAAT_C"/>
    <property type="match status" value="1"/>
</dbReference>
<dbReference type="InterPro" id="IPR029058">
    <property type="entry name" value="AB_hydrolase_fold"/>
</dbReference>
<sequence>MLHVDKPDSMMTEPLYITARSLTPNATYEIVLRLNHQSGILFGRGLYKANEEGIIDLRKTAPLRGTYSGVRSMGLFEGLMPSDKFRAGNYCKCTPPEPFHFTLELRDCASELLHSLPLIKRWLHPAVVRKDIEDDSICGTLFLPPGDGPFPTILDISGTGGGLNEHKSATLASEGFCVLALAFFQYKTLIEDLNDLDLDYFKKAIDWLISRPFTRNEIGIQGVSFGGLLVNMLAVRHPEIVAVCSINGSHCLTEMAKIKEHGEYLPYVR</sequence>
<dbReference type="Gene3D" id="2.60.40.2240">
    <property type="entry name" value="Acyl-CoA thioester hydrolase/BAAT N-terminal domain"/>
    <property type="match status" value="1"/>
</dbReference>
<dbReference type="PANTHER" id="PTHR10824:SF4">
    <property type="entry name" value="ACYL-COENZYME A THIOESTERASE 1-LIKE"/>
    <property type="match status" value="1"/>
</dbReference>
<proteinExistence type="predicted"/>
<dbReference type="InterPro" id="IPR042490">
    <property type="entry name" value="Thio_Ohase/BAAT_N"/>
</dbReference>
<evidence type="ECO:0000259" key="1">
    <source>
        <dbReference type="Pfam" id="PF04775"/>
    </source>
</evidence>